<dbReference type="GO" id="GO:0022625">
    <property type="term" value="C:cytosolic large ribosomal subunit"/>
    <property type="evidence" value="ECO:0007669"/>
    <property type="project" value="TreeGrafter"/>
</dbReference>
<evidence type="ECO:0000256" key="3">
    <source>
        <dbReference type="ARBA" id="ARBA00023274"/>
    </source>
</evidence>
<dbReference type="Gene3D" id="1.10.287.310">
    <property type="match status" value="1"/>
</dbReference>
<dbReference type="InterPro" id="IPR018254">
    <property type="entry name" value="Ribosomal_uL29_CS"/>
</dbReference>
<dbReference type="InterPro" id="IPR001854">
    <property type="entry name" value="Ribosomal_uL29"/>
</dbReference>
<organism evidence="6 7">
    <name type="scientific">Myxacorys almedinensis A</name>
    <dbReference type="NCBI Taxonomy" id="2690445"/>
    <lineage>
        <taxon>Bacteria</taxon>
        <taxon>Bacillati</taxon>
        <taxon>Cyanobacteriota</taxon>
        <taxon>Cyanophyceae</taxon>
        <taxon>Leptolyngbyales</taxon>
        <taxon>Leptolyngbyaceae</taxon>
        <taxon>Myxacorys</taxon>
        <taxon>Myxacorys almedinensis</taxon>
    </lineage>
</organism>
<evidence type="ECO:0000313" key="6">
    <source>
        <dbReference type="EMBL" id="NDJ19333.1"/>
    </source>
</evidence>
<proteinExistence type="inferred from homology"/>
<evidence type="ECO:0000256" key="1">
    <source>
        <dbReference type="ARBA" id="ARBA00009254"/>
    </source>
</evidence>
<evidence type="ECO:0000256" key="2">
    <source>
        <dbReference type="ARBA" id="ARBA00022980"/>
    </source>
</evidence>
<reference evidence="6" key="1">
    <citation type="submission" date="2019-12" db="EMBL/GenBank/DDBJ databases">
        <title>High-Quality draft genome sequences of three cyanobacteria isolated from the limestone walls of the Old Cathedral of Coimbra.</title>
        <authorList>
            <person name="Tiago I."/>
            <person name="Soares F."/>
            <person name="Portugal A."/>
        </authorList>
    </citation>
    <scope>NUCLEOTIDE SEQUENCE</scope>
    <source>
        <strain evidence="6">A</strain>
    </source>
</reference>
<dbReference type="InterPro" id="IPR050063">
    <property type="entry name" value="Ribosomal_protein_uL29"/>
</dbReference>
<evidence type="ECO:0000256" key="5">
    <source>
        <dbReference type="HAMAP-Rule" id="MF_00374"/>
    </source>
</evidence>
<gene>
    <name evidence="5" type="primary">rpmC</name>
    <name evidence="5" type="synonym">rpl29</name>
    <name evidence="6" type="ORF">GS601_18890</name>
</gene>
<dbReference type="NCBIfam" id="TIGR00012">
    <property type="entry name" value="L29"/>
    <property type="match status" value="1"/>
</dbReference>
<keyword evidence="2 5" id="KW-0689">Ribosomal protein</keyword>
<dbReference type="CDD" id="cd00427">
    <property type="entry name" value="Ribosomal_L29_HIP"/>
    <property type="match status" value="1"/>
</dbReference>
<keyword evidence="3 5" id="KW-0687">Ribonucleoprotein</keyword>
<accession>A0A8J7ZAF5</accession>
<dbReference type="RefSeq" id="WP_162424861.1">
    <property type="nucleotide sequence ID" value="NZ_WVIE01000028.1"/>
</dbReference>
<dbReference type="SUPFAM" id="SSF46561">
    <property type="entry name" value="Ribosomal protein L29 (L29p)"/>
    <property type="match status" value="1"/>
</dbReference>
<dbReference type="InterPro" id="IPR036049">
    <property type="entry name" value="Ribosomal_uL29_sf"/>
</dbReference>
<dbReference type="PANTHER" id="PTHR10916:SF0">
    <property type="entry name" value="LARGE RIBOSOMAL SUBUNIT PROTEIN UL29C"/>
    <property type="match status" value="1"/>
</dbReference>
<keyword evidence="7" id="KW-1185">Reference proteome</keyword>
<sequence length="70" mass="8288">MPLPKVEDARKLNDDELSEQILAAKRELFDLRMQKGTRQLEKPHLFKHAKHRLAQLLTVERERQLKQGES</sequence>
<dbReference type="PROSITE" id="PS00579">
    <property type="entry name" value="RIBOSOMAL_L29"/>
    <property type="match status" value="1"/>
</dbReference>
<dbReference type="EMBL" id="WVIE01000028">
    <property type="protein sequence ID" value="NDJ19333.1"/>
    <property type="molecule type" value="Genomic_DNA"/>
</dbReference>
<dbReference type="Pfam" id="PF00831">
    <property type="entry name" value="Ribosomal_L29"/>
    <property type="match status" value="1"/>
</dbReference>
<evidence type="ECO:0000256" key="4">
    <source>
        <dbReference type="ARBA" id="ARBA00035204"/>
    </source>
</evidence>
<dbReference type="HAMAP" id="MF_00374">
    <property type="entry name" value="Ribosomal_uL29"/>
    <property type="match status" value="1"/>
</dbReference>
<dbReference type="GO" id="GO:0003735">
    <property type="term" value="F:structural constituent of ribosome"/>
    <property type="evidence" value="ECO:0007669"/>
    <property type="project" value="InterPro"/>
</dbReference>
<dbReference type="AlphaFoldDB" id="A0A8J7ZAF5"/>
<name>A0A8J7ZAF5_9CYAN</name>
<comment type="similarity">
    <text evidence="1 5">Belongs to the universal ribosomal protein uL29 family.</text>
</comment>
<dbReference type="Proteomes" id="UP000646053">
    <property type="component" value="Unassembled WGS sequence"/>
</dbReference>
<dbReference type="GO" id="GO:0006412">
    <property type="term" value="P:translation"/>
    <property type="evidence" value="ECO:0007669"/>
    <property type="project" value="UniProtKB-UniRule"/>
</dbReference>
<comment type="caution">
    <text evidence="6">The sequence shown here is derived from an EMBL/GenBank/DDBJ whole genome shotgun (WGS) entry which is preliminary data.</text>
</comment>
<evidence type="ECO:0000313" key="7">
    <source>
        <dbReference type="Proteomes" id="UP000646053"/>
    </source>
</evidence>
<dbReference type="PANTHER" id="PTHR10916">
    <property type="entry name" value="60S RIBOSOMAL PROTEIN L35/50S RIBOSOMAL PROTEIN L29"/>
    <property type="match status" value="1"/>
</dbReference>
<protein>
    <recommendedName>
        <fullName evidence="4 5">Large ribosomal subunit protein uL29</fullName>
    </recommendedName>
</protein>